<dbReference type="Pfam" id="PF18899">
    <property type="entry name" value="DUF5655"/>
    <property type="match status" value="1"/>
</dbReference>
<evidence type="ECO:0000313" key="2">
    <source>
        <dbReference type="EMBL" id="QHB51084.1"/>
    </source>
</evidence>
<evidence type="ECO:0000259" key="1">
    <source>
        <dbReference type="Pfam" id="PF18899"/>
    </source>
</evidence>
<protein>
    <submittedName>
        <fullName evidence="2">Transporter</fullName>
    </submittedName>
</protein>
<dbReference type="RefSeq" id="WP_003551854.1">
    <property type="nucleotide sequence ID" value="NZ_CABKOL010000106.1"/>
</dbReference>
<dbReference type="EMBL" id="CP047121">
    <property type="protein sequence ID" value="QHB51084.1"/>
    <property type="molecule type" value="Genomic_DNA"/>
</dbReference>
<feature type="domain" description="DUF5655" evidence="1">
    <location>
        <begin position="195"/>
        <end position="306"/>
    </location>
</feature>
<sequence length="312" mass="36292">MELYKISENKKLKIIKPEDFKIEREMQNIVQANVEQLFGDKFLSSEFTVGIYRLDTVAFDEELKSFVILEYKNMTKSSVIDQGYSYLNTLLNHKADFILLYIHFYGVNESESYFDWSQIKVIFVAKGFTQYQKDAVNNPVLPIELYEVNKYTNDYVIVNKIEKDNLGQTAHTHVAAKPKSVQSVKDVSSIALYTEEDHLSNGSEEIRRLYQAFKDAILSWDSTIEVKPVKLYIGFRIHKHNFIDIQIQKKQLKIWINCPEGELDDSLGLARNVKHIGHWGNGDYELVVKDDTNLEYILSLAKKSWRDKEKLG</sequence>
<gene>
    <name evidence="2" type="ORF">GQR93_02015</name>
</gene>
<name>A0A6P1EAA1_LENHI</name>
<organism evidence="2 3">
    <name type="scientific">Lentilactobacillus hilgardii</name>
    <name type="common">Lactobacillus hilgardii</name>
    <dbReference type="NCBI Taxonomy" id="1588"/>
    <lineage>
        <taxon>Bacteria</taxon>
        <taxon>Bacillati</taxon>
        <taxon>Bacillota</taxon>
        <taxon>Bacilli</taxon>
        <taxon>Lactobacillales</taxon>
        <taxon>Lactobacillaceae</taxon>
        <taxon>Lentilactobacillus</taxon>
    </lineage>
</organism>
<proteinExistence type="predicted"/>
<dbReference type="GO" id="GO:0003676">
    <property type="term" value="F:nucleic acid binding"/>
    <property type="evidence" value="ECO:0007669"/>
    <property type="project" value="InterPro"/>
</dbReference>
<dbReference type="Proteomes" id="UP000465035">
    <property type="component" value="Chromosome"/>
</dbReference>
<accession>A0A6P1EAA1</accession>
<dbReference type="GeneID" id="69057131"/>
<evidence type="ECO:0000313" key="3">
    <source>
        <dbReference type="Proteomes" id="UP000465035"/>
    </source>
</evidence>
<dbReference type="InterPro" id="IPR043714">
    <property type="entry name" value="DUF5655"/>
</dbReference>
<dbReference type="Gene3D" id="3.40.1350.10">
    <property type="match status" value="1"/>
</dbReference>
<dbReference type="InterPro" id="IPR011856">
    <property type="entry name" value="tRNA_endonuc-like_dom_sf"/>
</dbReference>
<reference evidence="2 3" key="1">
    <citation type="submission" date="2019-12" db="EMBL/GenBank/DDBJ databases">
        <title>Lactobacillus hilgardii FLUB.</title>
        <authorList>
            <person name="Gustaw K."/>
        </authorList>
    </citation>
    <scope>NUCLEOTIDE SEQUENCE [LARGE SCALE GENOMIC DNA]</scope>
    <source>
        <strain evidence="2 3">FLUB</strain>
    </source>
</reference>
<dbReference type="AlphaFoldDB" id="A0A6P1EAA1"/>